<accession>A0A5J4UPJ7</accession>
<comment type="caution">
    <text evidence="1">The sequence shown here is derived from an EMBL/GenBank/DDBJ whole genome shotgun (WGS) entry which is preliminary data.</text>
</comment>
<evidence type="ECO:0000313" key="2">
    <source>
        <dbReference type="Proteomes" id="UP000324800"/>
    </source>
</evidence>
<dbReference type="AlphaFoldDB" id="A0A5J4UPJ7"/>
<evidence type="ECO:0000313" key="1">
    <source>
        <dbReference type="EMBL" id="KAA6372347.1"/>
    </source>
</evidence>
<dbReference type="EMBL" id="SNRW01013667">
    <property type="protein sequence ID" value="KAA6372347.1"/>
    <property type="molecule type" value="Genomic_DNA"/>
</dbReference>
<gene>
    <name evidence="1" type="ORF">EZS28_032126</name>
</gene>
<protein>
    <submittedName>
        <fullName evidence="1">Uncharacterized protein</fullName>
    </submittedName>
</protein>
<reference evidence="1 2" key="1">
    <citation type="submission" date="2019-03" db="EMBL/GenBank/DDBJ databases">
        <title>Single cell metagenomics reveals metabolic interactions within the superorganism composed of flagellate Streblomastix strix and complex community of Bacteroidetes bacteria on its surface.</title>
        <authorList>
            <person name="Treitli S.C."/>
            <person name="Kolisko M."/>
            <person name="Husnik F."/>
            <person name="Keeling P."/>
            <person name="Hampl V."/>
        </authorList>
    </citation>
    <scope>NUCLEOTIDE SEQUENCE [LARGE SCALE GENOMIC DNA]</scope>
    <source>
        <strain evidence="1">ST1C</strain>
    </source>
</reference>
<dbReference type="Proteomes" id="UP000324800">
    <property type="component" value="Unassembled WGS sequence"/>
</dbReference>
<sequence length="98" mass="11419">MILRTLRKILEDKTTVLIIQYSWKEQIWSEFYKLLAVSKMNLGKAEMVLKADPVMNLNQLKLPPGALLAAKMTSMHHENNCLEVCQVLRHLREMLLKL</sequence>
<organism evidence="1 2">
    <name type="scientific">Streblomastix strix</name>
    <dbReference type="NCBI Taxonomy" id="222440"/>
    <lineage>
        <taxon>Eukaryota</taxon>
        <taxon>Metamonada</taxon>
        <taxon>Preaxostyla</taxon>
        <taxon>Oxymonadida</taxon>
        <taxon>Streblomastigidae</taxon>
        <taxon>Streblomastix</taxon>
    </lineage>
</organism>
<proteinExistence type="predicted"/>
<name>A0A5J4UPJ7_9EUKA</name>